<dbReference type="STRING" id="861299.J421_2188"/>
<sequence length="131" mass="13375">MPQPLEHEIAEPRELPPPAPKKGPPLTVVAEGTNVDGRVQVTGDLRVDGEVRGPLLSAGATCEVSPDGTVVVQSARAATLVVHGTLRADDVAARRVMVAAGGALHARVVAAESVEVETGGVLEAELEIGHG</sequence>
<proteinExistence type="inferred from homology"/>
<comment type="similarity">
    <text evidence="1">Belongs to the bactofilin family.</text>
</comment>
<dbReference type="Proteomes" id="UP000019151">
    <property type="component" value="Chromosome"/>
</dbReference>
<protein>
    <recommendedName>
        <fullName evidence="5">Cell shape determination protein CcmA</fullName>
    </recommendedName>
</protein>
<gene>
    <name evidence="3" type="ORF">J421_2188</name>
</gene>
<evidence type="ECO:0000313" key="3">
    <source>
        <dbReference type="EMBL" id="AHG89725.1"/>
    </source>
</evidence>
<dbReference type="Pfam" id="PF04519">
    <property type="entry name" value="Bactofilin"/>
    <property type="match status" value="1"/>
</dbReference>
<dbReference type="RefSeq" id="WP_025411213.1">
    <property type="nucleotide sequence ID" value="NZ_CP007128.1"/>
</dbReference>
<feature type="compositionally biased region" description="Basic and acidic residues" evidence="2">
    <location>
        <begin position="1"/>
        <end position="14"/>
    </location>
</feature>
<dbReference type="InterPro" id="IPR007607">
    <property type="entry name" value="BacA/B"/>
</dbReference>
<evidence type="ECO:0000313" key="4">
    <source>
        <dbReference type="Proteomes" id="UP000019151"/>
    </source>
</evidence>
<feature type="region of interest" description="Disordered" evidence="2">
    <location>
        <begin position="1"/>
        <end position="24"/>
    </location>
</feature>
<evidence type="ECO:0000256" key="2">
    <source>
        <dbReference type="SAM" id="MobiDB-lite"/>
    </source>
</evidence>
<accession>W0RHD3</accession>
<dbReference type="HOGENOM" id="CLU_1924542_0_0_0"/>
<organism evidence="3 4">
    <name type="scientific">Gemmatirosa kalamazoonensis</name>
    <dbReference type="NCBI Taxonomy" id="861299"/>
    <lineage>
        <taxon>Bacteria</taxon>
        <taxon>Pseudomonadati</taxon>
        <taxon>Gemmatimonadota</taxon>
        <taxon>Gemmatimonadia</taxon>
        <taxon>Gemmatimonadales</taxon>
        <taxon>Gemmatimonadaceae</taxon>
        <taxon>Gemmatirosa</taxon>
    </lineage>
</organism>
<evidence type="ECO:0008006" key="5">
    <source>
        <dbReference type="Google" id="ProtNLM"/>
    </source>
</evidence>
<keyword evidence="4" id="KW-1185">Reference proteome</keyword>
<dbReference type="KEGG" id="gba:J421_2188"/>
<dbReference type="PANTHER" id="PTHR35024:SF4">
    <property type="entry name" value="POLYMER-FORMING CYTOSKELETAL PROTEIN"/>
    <property type="match status" value="1"/>
</dbReference>
<name>W0RHD3_9BACT</name>
<dbReference type="AlphaFoldDB" id="W0RHD3"/>
<evidence type="ECO:0000256" key="1">
    <source>
        <dbReference type="ARBA" id="ARBA00044755"/>
    </source>
</evidence>
<dbReference type="EMBL" id="CP007128">
    <property type="protein sequence ID" value="AHG89725.1"/>
    <property type="molecule type" value="Genomic_DNA"/>
</dbReference>
<dbReference type="InParanoid" id="W0RHD3"/>
<dbReference type="PANTHER" id="PTHR35024">
    <property type="entry name" value="HYPOTHETICAL CYTOSOLIC PROTEIN"/>
    <property type="match status" value="1"/>
</dbReference>
<reference evidence="3 4" key="1">
    <citation type="journal article" date="2014" name="Genome Announc.">
        <title>Genome Sequence and Methylome of Soil Bacterium Gemmatirosa kalamazoonensis KBS708T, a Member of the Rarely Cultivated Gemmatimonadetes Phylum.</title>
        <authorList>
            <person name="Debruyn J.M."/>
            <person name="Radosevich M."/>
            <person name="Wommack K.E."/>
            <person name="Polson S.W."/>
            <person name="Hauser L.J."/>
            <person name="Fawaz M.N."/>
            <person name="Korlach J."/>
            <person name="Tsai Y.C."/>
        </authorList>
    </citation>
    <scope>NUCLEOTIDE SEQUENCE [LARGE SCALE GENOMIC DNA]</scope>
    <source>
        <strain evidence="3 4">KBS708</strain>
    </source>
</reference>